<dbReference type="NCBIfam" id="TIGR01256">
    <property type="entry name" value="modA"/>
    <property type="match status" value="1"/>
</dbReference>
<dbReference type="InterPro" id="IPR005950">
    <property type="entry name" value="ModA"/>
</dbReference>
<dbReference type="Gene3D" id="3.40.190.10">
    <property type="entry name" value="Periplasmic binding protein-like II"/>
    <property type="match status" value="2"/>
</dbReference>
<dbReference type="EMBL" id="QJSQ01000014">
    <property type="protein sequence ID" value="PYE21457.1"/>
    <property type="molecule type" value="Genomic_DNA"/>
</dbReference>
<dbReference type="SUPFAM" id="SSF53850">
    <property type="entry name" value="Periplasmic binding protein-like II"/>
    <property type="match status" value="1"/>
</dbReference>
<comment type="similarity">
    <text evidence="1">Belongs to the bacterial solute-binding protein ModA family.</text>
</comment>
<comment type="subunit">
    <text evidence="5">The complex is composed of two ATP-binding proteins (ModC), two transmembrane proteins (ModB) and a solute-binding protein (ModA).</text>
</comment>
<evidence type="ECO:0000313" key="9">
    <source>
        <dbReference type="Proteomes" id="UP000247772"/>
    </source>
</evidence>
<feature type="binding site" evidence="6">
    <location>
        <position position="60"/>
    </location>
    <ligand>
        <name>molybdate</name>
        <dbReference type="ChEBI" id="CHEBI:36264"/>
    </ligand>
</feature>
<dbReference type="GO" id="GO:0015689">
    <property type="term" value="P:molybdate ion transport"/>
    <property type="evidence" value="ECO:0007669"/>
    <property type="project" value="InterPro"/>
</dbReference>
<feature type="signal peptide" evidence="7">
    <location>
        <begin position="1"/>
        <end position="22"/>
    </location>
</feature>
<feature type="binding site" evidence="6">
    <location>
        <position position="187"/>
    </location>
    <ligand>
        <name>molybdate</name>
        <dbReference type="ChEBI" id="CHEBI:36264"/>
    </ligand>
</feature>
<evidence type="ECO:0000256" key="6">
    <source>
        <dbReference type="PIRSR" id="PIRSR004846-1"/>
    </source>
</evidence>
<feature type="binding site" evidence="6">
    <location>
        <position position="32"/>
    </location>
    <ligand>
        <name>molybdate</name>
        <dbReference type="ChEBI" id="CHEBI:36264"/>
    </ligand>
</feature>
<dbReference type="FunFam" id="3.40.190.10:FF:000035">
    <property type="entry name" value="Molybdate ABC transporter substrate-binding protein"/>
    <property type="match status" value="1"/>
</dbReference>
<evidence type="ECO:0000256" key="2">
    <source>
        <dbReference type="ARBA" id="ARBA00022505"/>
    </source>
</evidence>
<dbReference type="AlphaFoldDB" id="A0A2V4UAQ9"/>
<dbReference type="OrthoDB" id="9785015at2"/>
<dbReference type="GO" id="GO:0030973">
    <property type="term" value="F:molybdate ion binding"/>
    <property type="evidence" value="ECO:0007669"/>
    <property type="project" value="TreeGrafter"/>
</dbReference>
<dbReference type="Pfam" id="PF13531">
    <property type="entry name" value="SBP_bac_11"/>
    <property type="match status" value="1"/>
</dbReference>
<dbReference type="GO" id="GO:1901359">
    <property type="term" value="F:tungstate binding"/>
    <property type="evidence" value="ECO:0007669"/>
    <property type="project" value="UniProtKB-ARBA"/>
</dbReference>
<keyword evidence="2 6" id="KW-0500">Molybdenum</keyword>
<evidence type="ECO:0000256" key="4">
    <source>
        <dbReference type="ARBA" id="ARBA00022729"/>
    </source>
</evidence>
<dbReference type="Proteomes" id="UP000247772">
    <property type="component" value="Unassembled WGS sequence"/>
</dbReference>
<feature type="binding site" evidence="6">
    <location>
        <position position="169"/>
    </location>
    <ligand>
        <name>molybdate</name>
        <dbReference type="ChEBI" id="CHEBI:36264"/>
    </ligand>
</feature>
<reference evidence="8 9" key="1">
    <citation type="submission" date="2018-06" db="EMBL/GenBank/DDBJ databases">
        <title>Genomic Encyclopedia of Type Strains, Phase IV (KMG-V): Genome sequencing to study the core and pangenomes of soil and plant-associated prokaryotes.</title>
        <authorList>
            <person name="Whitman W."/>
        </authorList>
    </citation>
    <scope>NUCLEOTIDE SEQUENCE [LARGE SCALE GENOMIC DNA]</scope>
    <source>
        <strain evidence="8 9">SRCL-318</strain>
    </source>
</reference>
<gene>
    <name evidence="8" type="ORF">C7410_11498</name>
</gene>
<keyword evidence="4 7" id="KW-0732">Signal</keyword>
<evidence type="ECO:0000313" key="8">
    <source>
        <dbReference type="EMBL" id="PYE21457.1"/>
    </source>
</evidence>
<proteinExistence type="inferred from homology"/>
<comment type="caution">
    <text evidence="8">The sequence shown here is derived from an EMBL/GenBank/DDBJ whole genome shotgun (WGS) entry which is preliminary data.</text>
</comment>
<keyword evidence="3 6" id="KW-0479">Metal-binding</keyword>
<protein>
    <submittedName>
        <fullName evidence="8">Molybdate transport system substrate-binding protein</fullName>
    </submittedName>
</protein>
<evidence type="ECO:0000256" key="5">
    <source>
        <dbReference type="ARBA" id="ARBA00062515"/>
    </source>
</evidence>
<evidence type="ECO:0000256" key="7">
    <source>
        <dbReference type="SAM" id="SignalP"/>
    </source>
</evidence>
<evidence type="ECO:0000256" key="1">
    <source>
        <dbReference type="ARBA" id="ARBA00009175"/>
    </source>
</evidence>
<organism evidence="8 9">
    <name type="scientific">Paraburkholderia silvatlantica</name>
    <dbReference type="NCBI Taxonomy" id="321895"/>
    <lineage>
        <taxon>Bacteria</taxon>
        <taxon>Pseudomonadati</taxon>
        <taxon>Pseudomonadota</taxon>
        <taxon>Betaproteobacteria</taxon>
        <taxon>Burkholderiales</taxon>
        <taxon>Burkholderiaceae</taxon>
        <taxon>Paraburkholderia</taxon>
    </lineage>
</organism>
<dbReference type="GO" id="GO:0046872">
    <property type="term" value="F:metal ion binding"/>
    <property type="evidence" value="ECO:0007669"/>
    <property type="project" value="UniProtKB-KW"/>
</dbReference>
<accession>A0A2V4UAQ9</accession>
<name>A0A2V4UAQ9_9BURK</name>
<dbReference type="PANTHER" id="PTHR30632:SF0">
    <property type="entry name" value="SULFATE-BINDING PROTEIN"/>
    <property type="match status" value="1"/>
</dbReference>
<evidence type="ECO:0000256" key="3">
    <source>
        <dbReference type="ARBA" id="ARBA00022723"/>
    </source>
</evidence>
<feature type="chain" id="PRO_5015978577" evidence="7">
    <location>
        <begin position="23"/>
        <end position="250"/>
    </location>
</feature>
<dbReference type="PANTHER" id="PTHR30632">
    <property type="entry name" value="MOLYBDATE-BINDING PERIPLASMIC PROTEIN"/>
    <property type="match status" value="1"/>
</dbReference>
<sequence length="250" mass="26602">MKRLLAFLFVGLVAAAPCVALAQQLTVSAAASLTDAFKEVGAKFEATHPDVTVRLNFGASGMLLQQIRQGAPVDVFASADEQTVTRGVEAGLFDESTRRDFATNALVLIVPAAQGSPVKSVMDLSNPAVRRIAIGKVSTVPVGRYTQQALEKAMLWDALAPKFAQADSVRQVLDYVSRGEADAGFVYRTDAALMPGKVEIVQAVGGHDPVSYPVIAVSASREKALAKAFLDYLLTPSAQDILKRYGFSQS</sequence>
<dbReference type="InterPro" id="IPR050682">
    <property type="entry name" value="ModA/WtpA"/>
</dbReference>
<dbReference type="PIRSF" id="PIRSF004846">
    <property type="entry name" value="ModA"/>
    <property type="match status" value="1"/>
</dbReference>
<dbReference type="RefSeq" id="WP_110855797.1">
    <property type="nucleotide sequence ID" value="NZ_QJSQ01000014.1"/>
</dbReference>